<dbReference type="PANTHER" id="PTHR14464:SF4">
    <property type="entry name" value="EXONUCLEASE V"/>
    <property type="match status" value="1"/>
</dbReference>
<dbReference type="AlphaFoldDB" id="A0AAV1DC53"/>
<dbReference type="PANTHER" id="PTHR14464">
    <property type="entry name" value="EXONUCLEASE V"/>
    <property type="match status" value="1"/>
</dbReference>
<evidence type="ECO:0000256" key="1">
    <source>
        <dbReference type="ARBA" id="ARBA00009797"/>
    </source>
</evidence>
<dbReference type="GO" id="GO:0045145">
    <property type="term" value="F:single-stranded DNA 5'-3' DNA exonuclease activity"/>
    <property type="evidence" value="ECO:0007669"/>
    <property type="project" value="InterPro"/>
</dbReference>
<dbReference type="GO" id="GO:0005634">
    <property type="term" value="C:nucleus"/>
    <property type="evidence" value="ECO:0007669"/>
    <property type="project" value="TreeGrafter"/>
</dbReference>
<proteinExistence type="inferred from homology"/>
<dbReference type="Proteomes" id="UP001161247">
    <property type="component" value="Chromosome 5"/>
</dbReference>
<dbReference type="GO" id="GO:0036297">
    <property type="term" value="P:interstrand cross-link repair"/>
    <property type="evidence" value="ECO:0007669"/>
    <property type="project" value="TreeGrafter"/>
</dbReference>
<name>A0AAV1DC53_OLDCO</name>
<accession>A0AAV1DC53</accession>
<comment type="similarity">
    <text evidence="1">Belongs to the EXO5 family.</text>
</comment>
<dbReference type="InterPro" id="IPR011604">
    <property type="entry name" value="PDDEXK-like_dom_sf"/>
</dbReference>
<sequence length="400" mass="45425">MNESTAQTTPKSIEDTTSTPPEVRTERISDDKLVIAEAAFSSASCTVSPPISLTQFHESRGTRSAESISLLSKKRFSSIGGTESDAVGDIEDSAHDRLCQRKKSKVNESLFDRFRRSRGLSVTDLTGTEWCEKQMEFVLCRGRPKPTKAMQAGSARHAELEEEVIKRVKIGATTAEDRWALKFANFIIGANQLLLKGLTRELPLVSFEKGVWMVGIIDEIRIPLTEAKRYATLVDTKTRAVPKPPAKPQQRIGRLQLMCYKRLWDNLVTSNFPSGKFFDFFTLNPHYVLPSEIKESMATYSITVETLTDLVDLYQNTCRRLPPAHDELLLRYELQKDQSLIGEDRFDNDDGWLDIKLKSCLEFWFEEREPSYTPEEERWKCRFCTFSSLCPVNSVAGPSL</sequence>
<feature type="compositionally biased region" description="Polar residues" evidence="2">
    <location>
        <begin position="1"/>
        <end position="20"/>
    </location>
</feature>
<feature type="region of interest" description="Disordered" evidence="2">
    <location>
        <begin position="1"/>
        <end position="30"/>
    </location>
</feature>
<reference evidence="3" key="1">
    <citation type="submission" date="2023-03" db="EMBL/GenBank/DDBJ databases">
        <authorList>
            <person name="Julca I."/>
        </authorList>
    </citation>
    <scope>NUCLEOTIDE SEQUENCE</scope>
</reference>
<evidence type="ECO:0000313" key="4">
    <source>
        <dbReference type="Proteomes" id="UP001161247"/>
    </source>
</evidence>
<dbReference type="InterPro" id="IPR019190">
    <property type="entry name" value="EXOV"/>
</dbReference>
<evidence type="ECO:0000256" key="2">
    <source>
        <dbReference type="SAM" id="MobiDB-lite"/>
    </source>
</evidence>
<dbReference type="Pfam" id="PF09810">
    <property type="entry name" value="Exo5"/>
    <property type="match status" value="2"/>
</dbReference>
<dbReference type="Gene3D" id="3.90.320.10">
    <property type="match status" value="1"/>
</dbReference>
<gene>
    <name evidence="3" type="ORF">OLC1_LOCUS13924</name>
</gene>
<keyword evidence="4" id="KW-1185">Reference proteome</keyword>
<evidence type="ECO:0000313" key="3">
    <source>
        <dbReference type="EMBL" id="CAI9105168.1"/>
    </source>
</evidence>
<protein>
    <submittedName>
        <fullName evidence="3">OLC1v1004030C1</fullName>
    </submittedName>
</protein>
<dbReference type="EMBL" id="OX459122">
    <property type="protein sequence ID" value="CAI9105168.1"/>
    <property type="molecule type" value="Genomic_DNA"/>
</dbReference>
<organism evidence="3 4">
    <name type="scientific">Oldenlandia corymbosa var. corymbosa</name>
    <dbReference type="NCBI Taxonomy" id="529605"/>
    <lineage>
        <taxon>Eukaryota</taxon>
        <taxon>Viridiplantae</taxon>
        <taxon>Streptophyta</taxon>
        <taxon>Embryophyta</taxon>
        <taxon>Tracheophyta</taxon>
        <taxon>Spermatophyta</taxon>
        <taxon>Magnoliopsida</taxon>
        <taxon>eudicotyledons</taxon>
        <taxon>Gunneridae</taxon>
        <taxon>Pentapetalae</taxon>
        <taxon>asterids</taxon>
        <taxon>lamiids</taxon>
        <taxon>Gentianales</taxon>
        <taxon>Rubiaceae</taxon>
        <taxon>Rubioideae</taxon>
        <taxon>Spermacoceae</taxon>
        <taxon>Hedyotis-Oldenlandia complex</taxon>
        <taxon>Oldenlandia</taxon>
    </lineage>
</organism>